<evidence type="ECO:0000256" key="6">
    <source>
        <dbReference type="ARBA" id="ARBA00022989"/>
    </source>
</evidence>
<dbReference type="AlphaFoldDB" id="A0A517VX01"/>
<evidence type="ECO:0000256" key="3">
    <source>
        <dbReference type="ARBA" id="ARBA00022676"/>
    </source>
</evidence>
<keyword evidence="3" id="KW-0328">Glycosyltransferase</keyword>
<feature type="transmembrane region" description="Helical" evidence="8">
    <location>
        <begin position="361"/>
        <end position="378"/>
    </location>
</feature>
<dbReference type="InterPro" id="IPR050297">
    <property type="entry name" value="LipidA_mod_glycosyltrf_83"/>
</dbReference>
<evidence type="ECO:0000256" key="1">
    <source>
        <dbReference type="ARBA" id="ARBA00004651"/>
    </source>
</evidence>
<feature type="transmembrane region" description="Helical" evidence="8">
    <location>
        <begin position="310"/>
        <end position="329"/>
    </location>
</feature>
<dbReference type="GO" id="GO:0009103">
    <property type="term" value="P:lipopolysaccharide biosynthetic process"/>
    <property type="evidence" value="ECO:0007669"/>
    <property type="project" value="UniProtKB-ARBA"/>
</dbReference>
<evidence type="ECO:0000313" key="11">
    <source>
        <dbReference type="Proteomes" id="UP000318704"/>
    </source>
</evidence>
<name>A0A517VX01_9PLAN</name>
<evidence type="ECO:0000256" key="2">
    <source>
        <dbReference type="ARBA" id="ARBA00022475"/>
    </source>
</evidence>
<keyword evidence="4" id="KW-0808">Transferase</keyword>
<evidence type="ECO:0000256" key="4">
    <source>
        <dbReference type="ARBA" id="ARBA00022679"/>
    </source>
</evidence>
<dbReference type="GO" id="GO:0005886">
    <property type="term" value="C:plasma membrane"/>
    <property type="evidence" value="ECO:0007669"/>
    <property type="project" value="UniProtKB-SubCell"/>
</dbReference>
<organism evidence="10 11">
    <name type="scientific">Gimesia aquarii</name>
    <dbReference type="NCBI Taxonomy" id="2527964"/>
    <lineage>
        <taxon>Bacteria</taxon>
        <taxon>Pseudomonadati</taxon>
        <taxon>Planctomycetota</taxon>
        <taxon>Planctomycetia</taxon>
        <taxon>Planctomycetales</taxon>
        <taxon>Planctomycetaceae</taxon>
        <taxon>Gimesia</taxon>
    </lineage>
</organism>
<feature type="transmembrane region" description="Helical" evidence="8">
    <location>
        <begin position="335"/>
        <end position="354"/>
    </location>
</feature>
<feature type="transmembrane region" description="Helical" evidence="8">
    <location>
        <begin position="148"/>
        <end position="167"/>
    </location>
</feature>
<accession>A0A517VX01</accession>
<dbReference type="PANTHER" id="PTHR33908:SF3">
    <property type="entry name" value="UNDECAPRENYL PHOSPHATE-ALPHA-4-AMINO-4-DEOXY-L-ARABINOSE ARABINOSYL TRANSFERASE"/>
    <property type="match status" value="1"/>
</dbReference>
<feature type="transmembrane region" description="Helical" evidence="8">
    <location>
        <begin position="125"/>
        <end position="141"/>
    </location>
</feature>
<gene>
    <name evidence="10" type="ORF">V144x_30040</name>
</gene>
<feature type="transmembrane region" description="Helical" evidence="8">
    <location>
        <begin position="222"/>
        <end position="246"/>
    </location>
</feature>
<keyword evidence="5 8" id="KW-0812">Transmembrane</keyword>
<sequence length="516" mass="60069">MKVLHDHIRQSRVLWLLIVVSIALFLRISYLFQVAYWFDESFTLKMVEFPFLDMMHRNITDDDNPPFYYLVLKLWVFIFGNLLTAPRLLSVLCSMGTVVGTYFFIKEAYQKRTSDEKQVNTEFAAILAALLVALSPIHVDWAQQVRMYSMSPTFAVWSSYFLFRALFREKSGPWIWGLFVLTSLLGAYTHYFGLFIAMAQFLFALSYIAIQRYKKSSATTTLSFQPLLISGAAFYFCFLPWLLVFLDHRQRVTEKMPTPPLTWDAVGTRLCLAFDLQWAWPVTPEMGIFVGQFFFSIFLLLAIRRRPADYFLILASLLPFLAAIIVSQFMRTIFVPRYLIAAQLFALTAVAVVISDIPWKVFRWTGVFIVVLSMGWLTKEQYLTRAFDASLPGMQAAVEYLDNKREAGDLALVCNPMLFTTIVFYTSDRNQLYTKGTPRNYPYYQGTAVMRDDEYFDLKELGGATNKRVWTFDADRWLGGTWSVHMPSGWREVSRRRFKEFNAEFIIRCYERDLVK</sequence>
<evidence type="ECO:0000256" key="7">
    <source>
        <dbReference type="ARBA" id="ARBA00023136"/>
    </source>
</evidence>
<dbReference type="Proteomes" id="UP000318704">
    <property type="component" value="Chromosome"/>
</dbReference>
<dbReference type="InterPro" id="IPR038731">
    <property type="entry name" value="RgtA/B/C-like"/>
</dbReference>
<keyword evidence="6 8" id="KW-1133">Transmembrane helix</keyword>
<dbReference type="Pfam" id="PF13231">
    <property type="entry name" value="PMT_2"/>
    <property type="match status" value="1"/>
</dbReference>
<dbReference type="GO" id="GO:0010041">
    <property type="term" value="P:response to iron(III) ion"/>
    <property type="evidence" value="ECO:0007669"/>
    <property type="project" value="TreeGrafter"/>
</dbReference>
<feature type="transmembrane region" description="Helical" evidence="8">
    <location>
        <begin position="66"/>
        <end position="83"/>
    </location>
</feature>
<dbReference type="PANTHER" id="PTHR33908">
    <property type="entry name" value="MANNOSYLTRANSFERASE YKCB-RELATED"/>
    <property type="match status" value="1"/>
</dbReference>
<evidence type="ECO:0000256" key="5">
    <source>
        <dbReference type="ARBA" id="ARBA00022692"/>
    </source>
</evidence>
<keyword evidence="2" id="KW-1003">Cell membrane</keyword>
<evidence type="ECO:0000259" key="9">
    <source>
        <dbReference type="Pfam" id="PF13231"/>
    </source>
</evidence>
<protein>
    <recommendedName>
        <fullName evidence="9">Glycosyltransferase RgtA/B/C/D-like domain-containing protein</fullName>
    </recommendedName>
</protein>
<comment type="subcellular location">
    <subcellularLocation>
        <location evidence="1">Cell membrane</location>
        <topology evidence="1">Multi-pass membrane protein</topology>
    </subcellularLocation>
</comment>
<feature type="transmembrane region" description="Helical" evidence="8">
    <location>
        <begin position="12"/>
        <end position="38"/>
    </location>
</feature>
<feature type="transmembrane region" description="Helical" evidence="8">
    <location>
        <begin position="187"/>
        <end position="210"/>
    </location>
</feature>
<dbReference type="RefSeq" id="WP_232102528.1">
    <property type="nucleotide sequence ID" value="NZ_CP037920.1"/>
</dbReference>
<proteinExistence type="predicted"/>
<reference evidence="10 11" key="1">
    <citation type="submission" date="2019-03" db="EMBL/GenBank/DDBJ databases">
        <title>Deep-cultivation of Planctomycetes and their phenomic and genomic characterization uncovers novel biology.</title>
        <authorList>
            <person name="Wiegand S."/>
            <person name="Jogler M."/>
            <person name="Boedeker C."/>
            <person name="Pinto D."/>
            <person name="Vollmers J."/>
            <person name="Rivas-Marin E."/>
            <person name="Kohn T."/>
            <person name="Peeters S.H."/>
            <person name="Heuer A."/>
            <person name="Rast P."/>
            <person name="Oberbeckmann S."/>
            <person name="Bunk B."/>
            <person name="Jeske O."/>
            <person name="Meyerdierks A."/>
            <person name="Storesund J.E."/>
            <person name="Kallscheuer N."/>
            <person name="Luecker S."/>
            <person name="Lage O.M."/>
            <person name="Pohl T."/>
            <person name="Merkel B.J."/>
            <person name="Hornburger P."/>
            <person name="Mueller R.-W."/>
            <person name="Bruemmer F."/>
            <person name="Labrenz M."/>
            <person name="Spormann A.M."/>
            <person name="Op den Camp H."/>
            <person name="Overmann J."/>
            <person name="Amann R."/>
            <person name="Jetten M.S.M."/>
            <person name="Mascher T."/>
            <person name="Medema M.H."/>
            <person name="Devos D.P."/>
            <person name="Kaster A.-K."/>
            <person name="Ovreas L."/>
            <person name="Rohde M."/>
            <person name="Galperin M.Y."/>
            <person name="Jogler C."/>
        </authorList>
    </citation>
    <scope>NUCLEOTIDE SEQUENCE [LARGE SCALE GENOMIC DNA]</scope>
    <source>
        <strain evidence="10 11">V144</strain>
    </source>
</reference>
<feature type="domain" description="Glycosyltransferase RgtA/B/C/D-like" evidence="9">
    <location>
        <begin position="63"/>
        <end position="208"/>
    </location>
</feature>
<evidence type="ECO:0000256" key="8">
    <source>
        <dbReference type="SAM" id="Phobius"/>
    </source>
</evidence>
<feature type="transmembrane region" description="Helical" evidence="8">
    <location>
        <begin position="88"/>
        <end position="105"/>
    </location>
</feature>
<evidence type="ECO:0000313" key="10">
    <source>
        <dbReference type="EMBL" id="QDT97529.1"/>
    </source>
</evidence>
<dbReference type="KEGG" id="gaw:V144x_30040"/>
<feature type="transmembrane region" description="Helical" evidence="8">
    <location>
        <begin position="286"/>
        <end position="303"/>
    </location>
</feature>
<dbReference type="GO" id="GO:0016763">
    <property type="term" value="F:pentosyltransferase activity"/>
    <property type="evidence" value="ECO:0007669"/>
    <property type="project" value="TreeGrafter"/>
</dbReference>
<keyword evidence="7 8" id="KW-0472">Membrane</keyword>
<dbReference type="EMBL" id="CP037920">
    <property type="protein sequence ID" value="QDT97529.1"/>
    <property type="molecule type" value="Genomic_DNA"/>
</dbReference>